<proteinExistence type="predicted"/>
<feature type="region of interest" description="Disordered" evidence="2">
    <location>
        <begin position="253"/>
        <end position="291"/>
    </location>
</feature>
<dbReference type="EMBL" id="VEPZ02000269">
    <property type="protein sequence ID" value="KAE8728337.1"/>
    <property type="molecule type" value="Genomic_DNA"/>
</dbReference>
<accession>A0A6A3CHY3</accession>
<feature type="compositionally biased region" description="Polar residues" evidence="2">
    <location>
        <begin position="255"/>
        <end position="274"/>
    </location>
</feature>
<dbReference type="AlphaFoldDB" id="A0A6A3CHY3"/>
<feature type="region of interest" description="Disordered" evidence="2">
    <location>
        <begin position="84"/>
        <end position="127"/>
    </location>
</feature>
<evidence type="ECO:0000256" key="2">
    <source>
        <dbReference type="SAM" id="MobiDB-lite"/>
    </source>
</evidence>
<evidence type="ECO:0000256" key="1">
    <source>
        <dbReference type="ARBA" id="ARBA00023054"/>
    </source>
</evidence>
<dbReference type="PANTHER" id="PTHR23172">
    <property type="entry name" value="AUXILIN/CYCLIN G-ASSOCIATED KINASE-RELATED"/>
    <property type="match status" value="1"/>
</dbReference>
<evidence type="ECO:0000313" key="3">
    <source>
        <dbReference type="EMBL" id="KAE8728337.1"/>
    </source>
</evidence>
<dbReference type="GO" id="GO:0031982">
    <property type="term" value="C:vesicle"/>
    <property type="evidence" value="ECO:0007669"/>
    <property type="project" value="TreeGrafter"/>
</dbReference>
<dbReference type="SUPFAM" id="SSF46565">
    <property type="entry name" value="Chaperone J-domain"/>
    <property type="match status" value="1"/>
</dbReference>
<evidence type="ECO:0000313" key="4">
    <source>
        <dbReference type="Proteomes" id="UP000436088"/>
    </source>
</evidence>
<feature type="region of interest" description="Disordered" evidence="2">
    <location>
        <begin position="37"/>
        <end position="66"/>
    </location>
</feature>
<dbReference type="Gene3D" id="1.10.287.110">
    <property type="entry name" value="DnaJ domain"/>
    <property type="match status" value="1"/>
</dbReference>
<feature type="region of interest" description="Disordered" evidence="2">
    <location>
        <begin position="307"/>
        <end position="329"/>
    </location>
</feature>
<dbReference type="FunFam" id="1.10.287.110:FF:000009">
    <property type="entry name" value="Auxilin-related protein 1"/>
    <property type="match status" value="1"/>
</dbReference>
<dbReference type="GO" id="GO:0030276">
    <property type="term" value="F:clathrin binding"/>
    <property type="evidence" value="ECO:0007669"/>
    <property type="project" value="TreeGrafter"/>
</dbReference>
<name>A0A6A3CHY3_HIBSY</name>
<dbReference type="Proteomes" id="UP000436088">
    <property type="component" value="Unassembled WGS sequence"/>
</dbReference>
<dbReference type="GO" id="GO:0072583">
    <property type="term" value="P:clathrin-dependent endocytosis"/>
    <property type="evidence" value="ECO:0007669"/>
    <property type="project" value="TreeGrafter"/>
</dbReference>
<feature type="compositionally biased region" description="Polar residues" evidence="2">
    <location>
        <begin position="47"/>
        <end position="59"/>
    </location>
</feature>
<organism evidence="3 4">
    <name type="scientific">Hibiscus syriacus</name>
    <name type="common">Rose of Sharon</name>
    <dbReference type="NCBI Taxonomy" id="106335"/>
    <lineage>
        <taxon>Eukaryota</taxon>
        <taxon>Viridiplantae</taxon>
        <taxon>Streptophyta</taxon>
        <taxon>Embryophyta</taxon>
        <taxon>Tracheophyta</taxon>
        <taxon>Spermatophyta</taxon>
        <taxon>Magnoliopsida</taxon>
        <taxon>eudicotyledons</taxon>
        <taxon>Gunneridae</taxon>
        <taxon>Pentapetalae</taxon>
        <taxon>rosids</taxon>
        <taxon>malvids</taxon>
        <taxon>Malvales</taxon>
        <taxon>Malvaceae</taxon>
        <taxon>Malvoideae</taxon>
        <taxon>Hibiscus</taxon>
    </lineage>
</organism>
<comment type="caution">
    <text evidence="3">The sequence shown here is derived from an EMBL/GenBank/DDBJ whole genome shotgun (WGS) entry which is preliminary data.</text>
</comment>
<dbReference type="GO" id="GO:0072318">
    <property type="term" value="P:clathrin coat disassembly"/>
    <property type="evidence" value="ECO:0007669"/>
    <property type="project" value="TreeGrafter"/>
</dbReference>
<dbReference type="GO" id="GO:0005737">
    <property type="term" value="C:cytoplasm"/>
    <property type="evidence" value="ECO:0007669"/>
    <property type="project" value="TreeGrafter"/>
</dbReference>
<protein>
    <recommendedName>
        <fullName evidence="5">Auxilin-related protein 1</fullName>
    </recommendedName>
</protein>
<feature type="compositionally biased region" description="Low complexity" evidence="2">
    <location>
        <begin position="100"/>
        <end position="117"/>
    </location>
</feature>
<keyword evidence="4" id="KW-1185">Reference proteome</keyword>
<dbReference type="OrthoDB" id="1717591at2759"/>
<keyword evidence="1" id="KW-0175">Coiled coil</keyword>
<feature type="region of interest" description="Disordered" evidence="2">
    <location>
        <begin position="362"/>
        <end position="383"/>
    </location>
</feature>
<dbReference type="PANTHER" id="PTHR23172:SF68">
    <property type="entry name" value="DNAJ DOMAIN PROTEIN"/>
    <property type="match status" value="1"/>
</dbReference>
<dbReference type="InterPro" id="IPR036869">
    <property type="entry name" value="J_dom_sf"/>
</dbReference>
<sequence>MDEFGVLTEHYGLKPQGKSVPMSQAKRSTPAAITTATAGRSFGFGNGNPTSFSSKTSRYSGPGDGSMLDDHDFLPNQNSRNYFGIGDDFGGFQNPTTKQSNTSNKSSSNGSSFDLSSMLLNSGPKPSPTNSYVVDDLFGGMPVSQNANNGTDFGSFVSSTKQKGSTGDFLGDFSGVAAKLKCSNGSYDSGKHEAGVDDLIPGFGGSSPPVNRTNVKATKSTFRSAEEPFVNLDSDLNSKYVFSKSPTDLLGEFSMLNQSGGTKPRGSSNASQSLKPPPKPAQDLKADKVKSSGASLIDELEDFAMGRVHNNTTRSKEADDATKGTQQNREDDLESFFGASSRSNSAPKSRATTLDPMFEQNTHDRQQKTSAGASPTAKKASPVTMTSGIDDLSFIFGAASISGKFEEVAGESEERRRARLGRHQRTQDRMARAVADMNQRDLQSLNEQEERRRIAEAMDFEIKRWVAGKEGNMRALLSSLQQVLWPEYGWEPVSLTDLITSGSVKKVYRKATLCVHPDKVQQKGATLEQKYIAEKVFDILKEAWNKFSKEELS</sequence>
<reference evidence="3" key="1">
    <citation type="submission" date="2019-09" db="EMBL/GenBank/DDBJ databases">
        <title>Draft genome information of white flower Hibiscus syriacus.</title>
        <authorList>
            <person name="Kim Y.-M."/>
        </authorList>
    </citation>
    <scope>NUCLEOTIDE SEQUENCE [LARGE SCALE GENOMIC DNA]</scope>
    <source>
        <strain evidence="3">YM2019G1</strain>
    </source>
</reference>
<evidence type="ECO:0008006" key="5">
    <source>
        <dbReference type="Google" id="ProtNLM"/>
    </source>
</evidence>
<gene>
    <name evidence="3" type="ORF">F3Y22_tig00004620pilonHSYRG00087</name>
</gene>